<evidence type="ECO:0000313" key="9">
    <source>
        <dbReference type="Proteomes" id="UP000321726"/>
    </source>
</evidence>
<dbReference type="InterPro" id="IPR015421">
    <property type="entry name" value="PyrdxlP-dep_Trfase_major"/>
</dbReference>
<dbReference type="RefSeq" id="WP_234987030.1">
    <property type="nucleotide sequence ID" value="NZ_BJXU01000085.1"/>
</dbReference>
<comment type="similarity">
    <text evidence="2">Belongs to the threonine aldolase family.</text>
</comment>
<proteinExistence type="inferred from homology"/>
<dbReference type="GO" id="GO:0006520">
    <property type="term" value="P:amino acid metabolic process"/>
    <property type="evidence" value="ECO:0007669"/>
    <property type="project" value="InterPro"/>
</dbReference>
<dbReference type="EMBL" id="FRCA01000008">
    <property type="protein sequence ID" value="SHM46071.1"/>
    <property type="molecule type" value="Genomic_DNA"/>
</dbReference>
<organism evidence="7 8">
    <name type="scientific">Halomonas cupida</name>
    <dbReference type="NCBI Taxonomy" id="44933"/>
    <lineage>
        <taxon>Bacteria</taxon>
        <taxon>Pseudomonadati</taxon>
        <taxon>Pseudomonadota</taxon>
        <taxon>Gammaproteobacteria</taxon>
        <taxon>Oceanospirillales</taxon>
        <taxon>Halomonadaceae</taxon>
        <taxon>Halomonas</taxon>
    </lineage>
</organism>
<dbReference type="PANTHER" id="PTHR48097:SF5">
    <property type="entry name" value="LOW SPECIFICITY L-THREONINE ALDOLASE"/>
    <property type="match status" value="1"/>
</dbReference>
<comment type="cofactor">
    <cofactor evidence="1">
        <name>pyridoxal 5'-phosphate</name>
        <dbReference type="ChEBI" id="CHEBI:597326"/>
    </cofactor>
</comment>
<keyword evidence="9" id="KW-1185">Reference proteome</keyword>
<dbReference type="AlphaFoldDB" id="A0A1M7IZD5"/>
<name>A0A1M7IZD5_9GAMM</name>
<evidence type="ECO:0000256" key="1">
    <source>
        <dbReference type="ARBA" id="ARBA00001933"/>
    </source>
</evidence>
<dbReference type="Proteomes" id="UP000184123">
    <property type="component" value="Unassembled WGS sequence"/>
</dbReference>
<dbReference type="InterPro" id="IPR015424">
    <property type="entry name" value="PyrdxlP-dep_Trfase"/>
</dbReference>
<dbReference type="Pfam" id="PF01212">
    <property type="entry name" value="Beta_elim_lyase"/>
    <property type="match status" value="1"/>
</dbReference>
<keyword evidence="4" id="KW-0663">Pyridoxal phosphate</keyword>
<sequence>MNKSTDGSLSMLASDNASGVHPLVLEALAEANHGHSLGYGNDPWTARMDECFRETFGGHVEVFAVTTGTAANVLALKGMLASHQSIMCSDVAHLLVDECGAPENVIGSKLVGIPSPDGRLDLAAVEAHLQKTAGIVHHSQPGVVSLTQVTERGTLYRAEEIAALVDLSRRHGLRVHMDGARLANAAVALGLTLRELTTELGIDVLSFGGTKNGLMMAEAIVVLNPALADSYGFIRKQGMQLVSKQRFLAAQFLAYFDNQLWQRNAEHANRMAALLAESLQQYPSVQLNSPVEANMIFATLPEDWVEPLQQVSYFNLWNAATSEVRLITGFDTRHEDIERFLAAVADLEQRTV</sequence>
<dbReference type="STRING" id="44933.SAMN05660971_03042"/>
<dbReference type="GO" id="GO:0016829">
    <property type="term" value="F:lyase activity"/>
    <property type="evidence" value="ECO:0007669"/>
    <property type="project" value="InterPro"/>
</dbReference>
<reference evidence="6 9" key="2">
    <citation type="submission" date="2019-07" db="EMBL/GenBank/DDBJ databases">
        <title>Whole genome shotgun sequence of Halomonas cupida NBRC 102219.</title>
        <authorList>
            <person name="Hosoyama A."/>
            <person name="Uohara A."/>
            <person name="Ohji S."/>
            <person name="Ichikawa N."/>
        </authorList>
    </citation>
    <scope>NUCLEOTIDE SEQUENCE [LARGE SCALE GENOMIC DNA]</scope>
    <source>
        <strain evidence="6 9">NBRC 102219</strain>
    </source>
</reference>
<gene>
    <name evidence="6" type="primary">ltaE_1</name>
    <name evidence="6" type="ORF">HCU01_21990</name>
    <name evidence="7" type="ORF">SAMN05660971_03042</name>
</gene>
<dbReference type="Gene3D" id="3.40.640.10">
    <property type="entry name" value="Type I PLP-dependent aspartate aminotransferase-like (Major domain)"/>
    <property type="match status" value="1"/>
</dbReference>
<dbReference type="Gene3D" id="3.90.1150.10">
    <property type="entry name" value="Aspartate Aminotransferase, domain 1"/>
    <property type="match status" value="1"/>
</dbReference>
<evidence type="ECO:0000259" key="5">
    <source>
        <dbReference type="Pfam" id="PF01212"/>
    </source>
</evidence>
<dbReference type="SUPFAM" id="SSF53383">
    <property type="entry name" value="PLP-dependent transferases"/>
    <property type="match status" value="1"/>
</dbReference>
<evidence type="ECO:0000256" key="3">
    <source>
        <dbReference type="ARBA" id="ARBA00011881"/>
    </source>
</evidence>
<dbReference type="PANTHER" id="PTHR48097">
    <property type="entry name" value="L-THREONINE ALDOLASE-RELATED"/>
    <property type="match status" value="1"/>
</dbReference>
<evidence type="ECO:0000256" key="2">
    <source>
        <dbReference type="ARBA" id="ARBA00006966"/>
    </source>
</evidence>
<evidence type="ECO:0000313" key="8">
    <source>
        <dbReference type="Proteomes" id="UP000184123"/>
    </source>
</evidence>
<dbReference type="InterPro" id="IPR015422">
    <property type="entry name" value="PyrdxlP-dep_Trfase_small"/>
</dbReference>
<comment type="subunit">
    <text evidence="3">Homotetramer.</text>
</comment>
<dbReference type="EMBL" id="BJXU01000085">
    <property type="protein sequence ID" value="GEN24250.1"/>
    <property type="molecule type" value="Genomic_DNA"/>
</dbReference>
<evidence type="ECO:0000313" key="7">
    <source>
        <dbReference type="EMBL" id="SHM46071.1"/>
    </source>
</evidence>
<evidence type="ECO:0000313" key="6">
    <source>
        <dbReference type="EMBL" id="GEN24250.1"/>
    </source>
</evidence>
<dbReference type="Proteomes" id="UP000321726">
    <property type="component" value="Unassembled WGS sequence"/>
</dbReference>
<accession>A0A1M7IZD5</accession>
<dbReference type="InterPro" id="IPR001597">
    <property type="entry name" value="ArAA_b-elim_lyase/Thr_aldolase"/>
</dbReference>
<feature type="domain" description="Aromatic amino acid beta-eliminating lyase/threonine aldolase" evidence="5">
    <location>
        <begin position="12"/>
        <end position="297"/>
    </location>
</feature>
<evidence type="ECO:0000256" key="4">
    <source>
        <dbReference type="ARBA" id="ARBA00022898"/>
    </source>
</evidence>
<protein>
    <submittedName>
        <fullName evidence="6 7">Threonine aldolase</fullName>
    </submittedName>
</protein>
<reference evidence="7 8" key="1">
    <citation type="submission" date="2016-11" db="EMBL/GenBank/DDBJ databases">
        <authorList>
            <person name="Jaros S."/>
            <person name="Januszkiewicz K."/>
            <person name="Wedrychowicz H."/>
        </authorList>
    </citation>
    <scope>NUCLEOTIDE SEQUENCE [LARGE SCALE GENOMIC DNA]</scope>
    <source>
        <strain evidence="7 8">DSM 4740</strain>
    </source>
</reference>